<dbReference type="Proteomes" id="UP000467700">
    <property type="component" value="Unassembled WGS sequence"/>
</dbReference>
<feature type="compositionally biased region" description="Acidic residues" evidence="1">
    <location>
        <begin position="420"/>
        <end position="430"/>
    </location>
</feature>
<protein>
    <submittedName>
        <fullName evidence="2">Uncharacterized protein</fullName>
    </submittedName>
</protein>
<evidence type="ECO:0000313" key="2">
    <source>
        <dbReference type="EMBL" id="CAA7270624.1"/>
    </source>
</evidence>
<reference evidence="2 3" key="1">
    <citation type="submission" date="2020-01" db="EMBL/GenBank/DDBJ databases">
        <authorList>
            <person name="Gupta K D."/>
        </authorList>
    </citation>
    <scope>NUCLEOTIDE SEQUENCE [LARGE SCALE GENOMIC DNA]</scope>
</reference>
<proteinExistence type="predicted"/>
<feature type="compositionally biased region" description="Low complexity" evidence="1">
    <location>
        <begin position="358"/>
        <end position="371"/>
    </location>
</feature>
<feature type="compositionally biased region" description="Polar residues" evidence="1">
    <location>
        <begin position="431"/>
        <end position="448"/>
    </location>
</feature>
<dbReference type="AlphaFoldDB" id="A0A8S0W0R7"/>
<comment type="caution">
    <text evidence="2">The sequence shown here is derived from an EMBL/GenBank/DDBJ whole genome shotgun (WGS) entry which is preliminary data.</text>
</comment>
<sequence length="531" mass="58467">MTKRKRDRVILSSFRVCTRLFPPTSISPPSSTRHLCPTGGPSALRHRFILHSLRIFFVSPKFTYSFHPVLHSISDIPDLNSLPTFAASSAVRMTIGMRYNEAELMAEESALKMAEEQRRTLFRPLKAVRVEFWHLDGQRVMKMVFRKLQLPNERIRLSPSTNAHTHSTTCLRHHAAASIADATRCISVVVRTRRDLLRPTESTRIEALSTFHPPPPTLPNNGKAKLSTAAEALPSIDLIPLGDSDTYLHGRIPKTMVKRDITPHRHPPRPSIVLRGRLFKHPAPPRLALAELVDEEDEIEGMVLPTPRFSRVSYPASCRDGQELEEDLTLVVAGSRPLDVPRPPLEAHTPTAPAIPHSTTSPSSRSTRSPPEQSVMSFLDTRPALISIPICTSSSTSTSPSPFASSSMTSGLVSNSGTDTDADVNTEMEGDSSSWLDASTTPSAPTRLQRNHHTSSSFSSAQAYSPTSSHMRPLFACTKCRTSAMLELDILLFYSVAAVDNNLTSISVTVLACHANLQNLRQTGPRRAAGY</sequence>
<evidence type="ECO:0000256" key="1">
    <source>
        <dbReference type="SAM" id="MobiDB-lite"/>
    </source>
</evidence>
<organism evidence="2 3">
    <name type="scientific">Cyclocybe aegerita</name>
    <name type="common">Black poplar mushroom</name>
    <name type="synonym">Agrocybe aegerita</name>
    <dbReference type="NCBI Taxonomy" id="1973307"/>
    <lineage>
        <taxon>Eukaryota</taxon>
        <taxon>Fungi</taxon>
        <taxon>Dikarya</taxon>
        <taxon>Basidiomycota</taxon>
        <taxon>Agaricomycotina</taxon>
        <taxon>Agaricomycetes</taxon>
        <taxon>Agaricomycetidae</taxon>
        <taxon>Agaricales</taxon>
        <taxon>Agaricineae</taxon>
        <taxon>Bolbitiaceae</taxon>
        <taxon>Cyclocybe</taxon>
    </lineage>
</organism>
<feature type="compositionally biased region" description="Low complexity" evidence="1">
    <location>
        <begin position="455"/>
        <end position="466"/>
    </location>
</feature>
<dbReference type="OrthoDB" id="2757916at2759"/>
<gene>
    <name evidence="2" type="ORF">AAE3_LOCUS12861</name>
</gene>
<name>A0A8S0W0R7_CYCAE</name>
<evidence type="ECO:0000313" key="3">
    <source>
        <dbReference type="Proteomes" id="UP000467700"/>
    </source>
</evidence>
<feature type="region of interest" description="Disordered" evidence="1">
    <location>
        <begin position="391"/>
        <end position="466"/>
    </location>
</feature>
<keyword evidence="3" id="KW-1185">Reference proteome</keyword>
<feature type="compositionally biased region" description="Low complexity" evidence="1">
    <location>
        <begin position="391"/>
        <end position="410"/>
    </location>
</feature>
<dbReference type="EMBL" id="CACVBS010000092">
    <property type="protein sequence ID" value="CAA7270624.1"/>
    <property type="molecule type" value="Genomic_DNA"/>
</dbReference>
<accession>A0A8S0W0R7</accession>
<feature type="region of interest" description="Disordered" evidence="1">
    <location>
        <begin position="336"/>
        <end position="375"/>
    </location>
</feature>